<organism evidence="12 13">
    <name type="scientific">Dorea longicatena</name>
    <dbReference type="NCBI Taxonomy" id="88431"/>
    <lineage>
        <taxon>Bacteria</taxon>
        <taxon>Bacillati</taxon>
        <taxon>Bacillota</taxon>
        <taxon>Clostridia</taxon>
        <taxon>Lachnospirales</taxon>
        <taxon>Lachnospiraceae</taxon>
        <taxon>Dorea</taxon>
    </lineage>
</organism>
<name>A0A414S4N5_9FIRM</name>
<accession>A0A414S4N5</accession>
<evidence type="ECO:0000259" key="10">
    <source>
        <dbReference type="PROSITE" id="PS50109"/>
    </source>
</evidence>
<feature type="modified residue" description="4-aspartylphosphate" evidence="8">
    <location>
        <position position="137"/>
    </location>
</feature>
<evidence type="ECO:0000256" key="1">
    <source>
        <dbReference type="ARBA" id="ARBA00000085"/>
    </source>
</evidence>
<reference evidence="12 13" key="1">
    <citation type="submission" date="2018-08" db="EMBL/GenBank/DDBJ databases">
        <title>A genome reference for cultivated species of the human gut microbiota.</title>
        <authorList>
            <person name="Zou Y."/>
            <person name="Xue W."/>
            <person name="Luo G."/>
        </authorList>
    </citation>
    <scope>NUCLEOTIDE SEQUENCE [LARGE SCALE GENOMIC DNA]</scope>
    <source>
        <strain evidence="12 13">AM23-13</strain>
    </source>
</reference>
<dbReference type="PRINTS" id="PR00344">
    <property type="entry name" value="BCTRLSENSOR"/>
</dbReference>
<comment type="caution">
    <text evidence="12">The sequence shown here is derived from an EMBL/GenBank/DDBJ whole genome shotgun (WGS) entry which is preliminary data.</text>
</comment>
<dbReference type="InterPro" id="IPR004358">
    <property type="entry name" value="Sig_transdc_His_kin-like_C"/>
</dbReference>
<feature type="region of interest" description="Disordered" evidence="9">
    <location>
        <begin position="1"/>
        <end position="22"/>
    </location>
</feature>
<evidence type="ECO:0000256" key="6">
    <source>
        <dbReference type="ARBA" id="ARBA00023012"/>
    </source>
</evidence>
<evidence type="ECO:0000256" key="8">
    <source>
        <dbReference type="PROSITE-ProRule" id="PRU00169"/>
    </source>
</evidence>
<keyword evidence="8" id="KW-0597">Phosphoprotein</keyword>
<sequence length="207" mass="22829">MSREYQEHIFEPFSQEREDARSTQQGIGLGMAIVKGLIEKMGGTIEVKSEEGIGSTFIIRIPFKLAPAPDTVKKTAAQMDISGLNLLLVEDNELNAEIAETLLSDEGANLTVAEDGLQAVRMFQEKPEGYFDAILMDIMMPVMDGITATKTIRSLKHPDAETIPIIAMTANAFREDKEKCLAAGMNAHLAKPIKIENIKRILCEYCV</sequence>
<feature type="domain" description="Response regulatory" evidence="11">
    <location>
        <begin position="85"/>
        <end position="206"/>
    </location>
</feature>
<dbReference type="InterPro" id="IPR011006">
    <property type="entry name" value="CheY-like_superfamily"/>
</dbReference>
<evidence type="ECO:0000256" key="5">
    <source>
        <dbReference type="ARBA" id="ARBA00022777"/>
    </source>
</evidence>
<keyword evidence="5" id="KW-0418">Kinase</keyword>
<dbReference type="EMBL" id="QRHW01000003">
    <property type="protein sequence ID" value="RHG10515.1"/>
    <property type="molecule type" value="Genomic_DNA"/>
</dbReference>
<dbReference type="Gene3D" id="3.40.50.2300">
    <property type="match status" value="1"/>
</dbReference>
<dbReference type="Proteomes" id="UP000284112">
    <property type="component" value="Unassembled WGS sequence"/>
</dbReference>
<proteinExistence type="predicted"/>
<evidence type="ECO:0000256" key="3">
    <source>
        <dbReference type="ARBA" id="ARBA00018672"/>
    </source>
</evidence>
<feature type="domain" description="Histidine kinase" evidence="10">
    <location>
        <begin position="1"/>
        <end position="65"/>
    </location>
</feature>
<dbReference type="GO" id="GO:0000160">
    <property type="term" value="P:phosphorelay signal transduction system"/>
    <property type="evidence" value="ECO:0007669"/>
    <property type="project" value="UniProtKB-KW"/>
</dbReference>
<feature type="compositionally biased region" description="Basic and acidic residues" evidence="9">
    <location>
        <begin position="1"/>
        <end position="21"/>
    </location>
</feature>
<dbReference type="SUPFAM" id="SSF52172">
    <property type="entry name" value="CheY-like"/>
    <property type="match status" value="1"/>
</dbReference>
<keyword evidence="4" id="KW-0808">Transferase</keyword>
<protein>
    <recommendedName>
        <fullName evidence="3">Stage 0 sporulation protein A homolog</fullName>
        <ecNumber evidence="2">2.7.13.3</ecNumber>
    </recommendedName>
</protein>
<dbReference type="SMART" id="SM00448">
    <property type="entry name" value="REC"/>
    <property type="match status" value="1"/>
</dbReference>
<comment type="function">
    <text evidence="7">May play the central regulatory role in sporulation. It may be an element of the effector pathway responsible for the activation of sporulation genes in response to nutritional stress. Spo0A may act in concert with spo0H (a sigma factor) to control the expression of some genes that are critical to the sporulation process.</text>
</comment>
<dbReference type="AlphaFoldDB" id="A0A414S4N5"/>
<evidence type="ECO:0000256" key="2">
    <source>
        <dbReference type="ARBA" id="ARBA00012438"/>
    </source>
</evidence>
<dbReference type="PROSITE" id="PS50109">
    <property type="entry name" value="HIS_KIN"/>
    <property type="match status" value="1"/>
</dbReference>
<dbReference type="InterPro" id="IPR003594">
    <property type="entry name" value="HATPase_dom"/>
</dbReference>
<comment type="catalytic activity">
    <reaction evidence="1">
        <text>ATP + protein L-histidine = ADP + protein N-phospho-L-histidine.</text>
        <dbReference type="EC" id="2.7.13.3"/>
    </reaction>
</comment>
<dbReference type="Pfam" id="PF00072">
    <property type="entry name" value="Response_reg"/>
    <property type="match status" value="1"/>
</dbReference>
<dbReference type="PANTHER" id="PTHR43047">
    <property type="entry name" value="TWO-COMPONENT HISTIDINE PROTEIN KINASE"/>
    <property type="match status" value="1"/>
</dbReference>
<dbReference type="SUPFAM" id="SSF55874">
    <property type="entry name" value="ATPase domain of HSP90 chaperone/DNA topoisomerase II/histidine kinase"/>
    <property type="match status" value="1"/>
</dbReference>
<evidence type="ECO:0000256" key="9">
    <source>
        <dbReference type="SAM" id="MobiDB-lite"/>
    </source>
</evidence>
<evidence type="ECO:0000313" key="13">
    <source>
        <dbReference type="Proteomes" id="UP000284112"/>
    </source>
</evidence>
<dbReference type="CDD" id="cd17546">
    <property type="entry name" value="REC_hyHK_CKI1_RcsC-like"/>
    <property type="match status" value="1"/>
</dbReference>
<evidence type="ECO:0000313" key="12">
    <source>
        <dbReference type="EMBL" id="RHG10515.1"/>
    </source>
</evidence>
<dbReference type="InterPro" id="IPR001789">
    <property type="entry name" value="Sig_transdc_resp-reg_receiver"/>
</dbReference>
<dbReference type="GO" id="GO:0004673">
    <property type="term" value="F:protein histidine kinase activity"/>
    <property type="evidence" value="ECO:0007669"/>
    <property type="project" value="UniProtKB-EC"/>
</dbReference>
<dbReference type="InterPro" id="IPR036890">
    <property type="entry name" value="HATPase_C_sf"/>
</dbReference>
<dbReference type="PROSITE" id="PS50110">
    <property type="entry name" value="RESPONSE_REGULATORY"/>
    <property type="match status" value="1"/>
</dbReference>
<gene>
    <name evidence="12" type="ORF">DW641_03035</name>
</gene>
<evidence type="ECO:0000256" key="4">
    <source>
        <dbReference type="ARBA" id="ARBA00022679"/>
    </source>
</evidence>
<dbReference type="InterPro" id="IPR005467">
    <property type="entry name" value="His_kinase_dom"/>
</dbReference>
<evidence type="ECO:0000256" key="7">
    <source>
        <dbReference type="ARBA" id="ARBA00024867"/>
    </source>
</evidence>
<dbReference type="Gene3D" id="3.30.565.10">
    <property type="entry name" value="Histidine kinase-like ATPase, C-terminal domain"/>
    <property type="match status" value="1"/>
</dbReference>
<dbReference type="EC" id="2.7.13.3" evidence="2"/>
<keyword evidence="6" id="KW-0902">Two-component regulatory system</keyword>
<dbReference type="Pfam" id="PF02518">
    <property type="entry name" value="HATPase_c"/>
    <property type="match status" value="1"/>
</dbReference>
<evidence type="ECO:0000259" key="11">
    <source>
        <dbReference type="PROSITE" id="PS50110"/>
    </source>
</evidence>